<evidence type="ECO:0000259" key="7">
    <source>
        <dbReference type="Pfam" id="PF00135"/>
    </source>
</evidence>
<keyword evidence="3 6" id="KW-0378">Hydrolase</keyword>
<dbReference type="InterPro" id="IPR019826">
    <property type="entry name" value="Carboxylesterase_B_AS"/>
</dbReference>
<dbReference type="InterPro" id="IPR002018">
    <property type="entry name" value="CarbesteraseB"/>
</dbReference>
<protein>
    <recommendedName>
        <fullName evidence="6">Carboxylic ester hydrolase</fullName>
        <ecNumber evidence="6">3.1.1.-</ecNumber>
    </recommendedName>
</protein>
<keyword evidence="4" id="KW-1015">Disulfide bond</keyword>
<dbReference type="PANTHER" id="PTHR43142:SF1">
    <property type="entry name" value="CARBOXYLIC ESTER HYDROLASE"/>
    <property type="match status" value="1"/>
</dbReference>
<evidence type="ECO:0000256" key="5">
    <source>
        <dbReference type="ARBA" id="ARBA00023180"/>
    </source>
</evidence>
<dbReference type="Proteomes" id="UP001497472">
    <property type="component" value="Unassembled WGS sequence"/>
</dbReference>
<keyword evidence="5" id="KW-0325">Glycoprotein</keyword>
<accession>A0AAV1JGF4</accession>
<dbReference type="EC" id="3.1.1.-" evidence="6"/>
<dbReference type="InterPro" id="IPR029058">
    <property type="entry name" value="AB_hydrolase_fold"/>
</dbReference>
<comment type="similarity">
    <text evidence="1 6">Belongs to the type-B carboxylesterase/lipase family.</text>
</comment>
<comment type="caution">
    <text evidence="8">The sequence shown here is derived from an EMBL/GenBank/DDBJ whole genome shotgun (WGS) entry which is preliminary data.</text>
</comment>
<dbReference type="PANTHER" id="PTHR43142">
    <property type="entry name" value="CARBOXYLIC ESTER HYDROLASE"/>
    <property type="match status" value="1"/>
</dbReference>
<evidence type="ECO:0000313" key="9">
    <source>
        <dbReference type="Proteomes" id="UP001497472"/>
    </source>
</evidence>
<evidence type="ECO:0000256" key="6">
    <source>
        <dbReference type="RuleBase" id="RU361235"/>
    </source>
</evidence>
<dbReference type="EMBL" id="CAVLEF010000009">
    <property type="protein sequence ID" value="CAK1547562.1"/>
    <property type="molecule type" value="Genomic_DNA"/>
</dbReference>
<dbReference type="Gene3D" id="3.40.50.1820">
    <property type="entry name" value="alpha/beta hydrolase"/>
    <property type="match status" value="1"/>
</dbReference>
<dbReference type="GO" id="GO:0052689">
    <property type="term" value="F:carboxylic ester hydrolase activity"/>
    <property type="evidence" value="ECO:0007669"/>
    <property type="project" value="UniProtKB-KW"/>
</dbReference>
<dbReference type="SUPFAM" id="SSF53474">
    <property type="entry name" value="alpha/beta-Hydrolases"/>
    <property type="match status" value="1"/>
</dbReference>
<keyword evidence="2" id="KW-0719">Serine esterase</keyword>
<name>A0AAV1JGF4_9NEOP</name>
<keyword evidence="9" id="KW-1185">Reference proteome</keyword>
<evidence type="ECO:0000256" key="2">
    <source>
        <dbReference type="ARBA" id="ARBA00022487"/>
    </source>
</evidence>
<dbReference type="AlphaFoldDB" id="A0AAV1JGF4"/>
<sequence>MMGIIPLTIYLERQPVVNSPSGEFRGGYNVTRKGRQFETYRGIPYAEPPTGELRFQPPILILNYSSPVDSTEDGASCPRPTSPGYNVNEDCLVLNVYTPLKTERKKPLPVIVYIHAGGFYSLSGRSDIQGPHYLLDRDIVLVTFNYRLGTLGFLSTGDKLAPGNNGMKDQVAALKWVQRNIASFGGDPDCVTITGCSAGAASVMLHMISPMSKDLFHRAISMSGSPTRKISTPTNLNHLAVRQAKLVNCPTHSSQAIIDCLKTVPWRDLGNSLRGFFEFGFDPLTLWEVVVEPDFGQERFLPVDTIEAIRKNKMHPVPYIISVTQNEFFWKAFTVLNNETLLKKMNEEWSSIAPISFVLPRNNSTEATNRLREVYQLQTLRNDSETARHLGRLYADALESFNIYRLMKLMTIHSSKPVWTYEFRYIGNHTHYEDPMNKKPVGAAHHDDLIYLFPISYRFPPVGRDGDDAKLVDKMTAMWDPNNRGDTPELEDIHWPPTTPTEKTFLRVDKQFSLDKNLLEEEVEVWEELYPLNYN</sequence>
<dbReference type="Pfam" id="PF00135">
    <property type="entry name" value="COesterase"/>
    <property type="match status" value="1"/>
</dbReference>
<organism evidence="8 9">
    <name type="scientific">Leptosia nina</name>
    <dbReference type="NCBI Taxonomy" id="320188"/>
    <lineage>
        <taxon>Eukaryota</taxon>
        <taxon>Metazoa</taxon>
        <taxon>Ecdysozoa</taxon>
        <taxon>Arthropoda</taxon>
        <taxon>Hexapoda</taxon>
        <taxon>Insecta</taxon>
        <taxon>Pterygota</taxon>
        <taxon>Neoptera</taxon>
        <taxon>Endopterygota</taxon>
        <taxon>Lepidoptera</taxon>
        <taxon>Glossata</taxon>
        <taxon>Ditrysia</taxon>
        <taxon>Papilionoidea</taxon>
        <taxon>Pieridae</taxon>
        <taxon>Pierinae</taxon>
        <taxon>Leptosia</taxon>
    </lineage>
</organism>
<proteinExistence type="inferred from homology"/>
<evidence type="ECO:0000313" key="8">
    <source>
        <dbReference type="EMBL" id="CAK1547562.1"/>
    </source>
</evidence>
<gene>
    <name evidence="8" type="ORF">LNINA_LOCUS7029</name>
</gene>
<reference evidence="8 9" key="1">
    <citation type="submission" date="2023-11" db="EMBL/GenBank/DDBJ databases">
        <authorList>
            <person name="Okamura Y."/>
        </authorList>
    </citation>
    <scope>NUCLEOTIDE SEQUENCE [LARGE SCALE GENOMIC DNA]</scope>
</reference>
<dbReference type="PROSITE" id="PS00122">
    <property type="entry name" value="CARBOXYLESTERASE_B_1"/>
    <property type="match status" value="1"/>
</dbReference>
<evidence type="ECO:0000256" key="4">
    <source>
        <dbReference type="ARBA" id="ARBA00023157"/>
    </source>
</evidence>
<evidence type="ECO:0000256" key="3">
    <source>
        <dbReference type="ARBA" id="ARBA00022801"/>
    </source>
</evidence>
<feature type="domain" description="Carboxylesterase type B" evidence="7">
    <location>
        <begin position="14"/>
        <end position="526"/>
    </location>
</feature>
<evidence type="ECO:0000256" key="1">
    <source>
        <dbReference type="ARBA" id="ARBA00005964"/>
    </source>
</evidence>